<dbReference type="EMBL" id="VSRR010002349">
    <property type="protein sequence ID" value="MPC31004.1"/>
    <property type="molecule type" value="Genomic_DNA"/>
</dbReference>
<accession>A0A5B7EE56</accession>
<organism evidence="1 2">
    <name type="scientific">Portunus trituberculatus</name>
    <name type="common">Swimming crab</name>
    <name type="synonym">Neptunus trituberculatus</name>
    <dbReference type="NCBI Taxonomy" id="210409"/>
    <lineage>
        <taxon>Eukaryota</taxon>
        <taxon>Metazoa</taxon>
        <taxon>Ecdysozoa</taxon>
        <taxon>Arthropoda</taxon>
        <taxon>Crustacea</taxon>
        <taxon>Multicrustacea</taxon>
        <taxon>Malacostraca</taxon>
        <taxon>Eumalacostraca</taxon>
        <taxon>Eucarida</taxon>
        <taxon>Decapoda</taxon>
        <taxon>Pleocyemata</taxon>
        <taxon>Brachyura</taxon>
        <taxon>Eubrachyura</taxon>
        <taxon>Portunoidea</taxon>
        <taxon>Portunidae</taxon>
        <taxon>Portuninae</taxon>
        <taxon>Portunus</taxon>
    </lineage>
</organism>
<dbReference type="Proteomes" id="UP000324222">
    <property type="component" value="Unassembled WGS sequence"/>
</dbReference>
<reference evidence="1 2" key="1">
    <citation type="submission" date="2019-05" db="EMBL/GenBank/DDBJ databases">
        <title>Another draft genome of Portunus trituberculatus and its Hox gene families provides insights of decapod evolution.</title>
        <authorList>
            <person name="Jeong J.-H."/>
            <person name="Song I."/>
            <person name="Kim S."/>
            <person name="Choi T."/>
            <person name="Kim D."/>
            <person name="Ryu S."/>
            <person name="Kim W."/>
        </authorList>
    </citation>
    <scope>NUCLEOTIDE SEQUENCE [LARGE SCALE GENOMIC DNA]</scope>
    <source>
        <tissue evidence="1">Muscle</tissue>
    </source>
</reference>
<name>A0A5B7EE56_PORTR</name>
<protein>
    <submittedName>
        <fullName evidence="1">Uncharacterized protein</fullName>
    </submittedName>
</protein>
<evidence type="ECO:0000313" key="2">
    <source>
        <dbReference type="Proteomes" id="UP000324222"/>
    </source>
</evidence>
<sequence length="151" mass="16222">MADLDHCAVWNDLAGGPDTSMLLLRVVLVMVGVVEDVASGQRAGHVEANQVSAVTRLSFLFLLDKERGGTGRLTQRQEDAHWVILCGRRCGCCGEAGSFMRAARAFTRSGEELRSRDNLSNTLHAAGCVLCQHTSSGCIAQPAVATHQRKS</sequence>
<evidence type="ECO:0000313" key="1">
    <source>
        <dbReference type="EMBL" id="MPC31004.1"/>
    </source>
</evidence>
<keyword evidence="2" id="KW-1185">Reference proteome</keyword>
<gene>
    <name evidence="1" type="ORF">E2C01_024276</name>
</gene>
<proteinExistence type="predicted"/>
<comment type="caution">
    <text evidence="1">The sequence shown here is derived from an EMBL/GenBank/DDBJ whole genome shotgun (WGS) entry which is preliminary data.</text>
</comment>
<dbReference type="AlphaFoldDB" id="A0A5B7EE56"/>